<keyword evidence="2" id="KW-1185">Reference proteome</keyword>
<evidence type="ECO:0000313" key="1">
    <source>
        <dbReference type="EMBL" id="SZD71022.1"/>
    </source>
</evidence>
<gene>
    <name evidence="1" type="ORF">SAMEA104719789_00113</name>
</gene>
<reference evidence="1 2" key="1">
    <citation type="submission" date="2018-09" db="EMBL/GenBank/DDBJ databases">
        <authorList>
            <consortium name="Pathogen Informatics"/>
        </authorList>
    </citation>
    <scope>NUCLEOTIDE SEQUENCE [LARGE SCALE GENOMIC DNA]</scope>
    <source>
        <strain evidence="1 2">OH-22767</strain>
    </source>
</reference>
<dbReference type="EMBL" id="UNSC01000001">
    <property type="protein sequence ID" value="SZD71022.1"/>
    <property type="molecule type" value="Genomic_DNA"/>
</dbReference>
<dbReference type="AlphaFoldDB" id="A0A383TTL5"/>
<dbReference type="Proteomes" id="UP000262142">
    <property type="component" value="Unassembled WGS sequence"/>
</dbReference>
<proteinExistence type="predicted"/>
<dbReference type="Gene3D" id="3.40.50.12370">
    <property type="match status" value="1"/>
</dbReference>
<protein>
    <recommendedName>
        <fullName evidence="3">Universal stress protein family</fullName>
    </recommendedName>
</protein>
<name>A0A383TTL5_9FLAO</name>
<accession>A0A383TTL5</accession>
<dbReference type="RefSeq" id="WP_119058727.1">
    <property type="nucleotide sequence ID" value="NZ_UNSC01000001.1"/>
</dbReference>
<evidence type="ECO:0008006" key="3">
    <source>
        <dbReference type="Google" id="ProtNLM"/>
    </source>
</evidence>
<dbReference type="SUPFAM" id="SSF52402">
    <property type="entry name" value="Adenine nucleotide alpha hydrolases-like"/>
    <property type="match status" value="1"/>
</dbReference>
<sequence>MFNLVIPTDFSQENRETVFSFLDIFFQHLPKGGVTKLTLLNAYDTPRVGQSIIHNMDEKLSEISEEDLKKEANLIKERFGNASDYQIEKCSQKGSLLNVLHLYDKKDEIDFVILSYKADNFFDKVFRNSELNPSNIVNSLKEPVLFLPKGQTPKDIKTILFGVDLKPFDNDKDFELFLKFAEFFGAEIKFIHINTGAEGMNEQLFHDTFDSKLSSFRGEYSYVEIQSPRVIDGYLEFTKENNPDMVVLIEREDNFLKSFLGDSFADNFSKSFTSPLLVLSEKYDNE</sequence>
<evidence type="ECO:0000313" key="2">
    <source>
        <dbReference type="Proteomes" id="UP000262142"/>
    </source>
</evidence>
<organism evidence="1 2">
    <name type="scientific">Candidatus Ornithobacterium hominis</name>
    <dbReference type="NCBI Taxonomy" id="2497989"/>
    <lineage>
        <taxon>Bacteria</taxon>
        <taxon>Pseudomonadati</taxon>
        <taxon>Bacteroidota</taxon>
        <taxon>Flavobacteriia</taxon>
        <taxon>Flavobacteriales</taxon>
        <taxon>Weeksellaceae</taxon>
        <taxon>Ornithobacterium</taxon>
    </lineage>
</organism>
<dbReference type="OrthoDB" id="9788959at2"/>